<proteinExistence type="predicted"/>
<reference evidence="1" key="1">
    <citation type="submission" date="2019-12" db="EMBL/GenBank/DDBJ databases">
        <title>Genome sequencing and annotation of Brassica cretica.</title>
        <authorList>
            <person name="Studholme D.J."/>
            <person name="Sarris P."/>
        </authorList>
    </citation>
    <scope>NUCLEOTIDE SEQUENCE</scope>
    <source>
        <strain evidence="1">PFS-109/04</strain>
        <tissue evidence="1">Leaf</tissue>
    </source>
</reference>
<protein>
    <submittedName>
        <fullName evidence="1">Uncharacterized protein</fullName>
    </submittedName>
</protein>
<gene>
    <name evidence="1" type="ORF">F2Q69_00009819</name>
</gene>
<sequence>MSRKELKPYQAIELENEDIEVPKIAEQETKIAEQLRRSRGRLTIKEGERT</sequence>
<dbReference type="EMBL" id="QGKX02001521">
    <property type="protein sequence ID" value="KAF3509799.1"/>
    <property type="molecule type" value="Genomic_DNA"/>
</dbReference>
<organism evidence="1 2">
    <name type="scientific">Brassica cretica</name>
    <name type="common">Mustard</name>
    <dbReference type="NCBI Taxonomy" id="69181"/>
    <lineage>
        <taxon>Eukaryota</taxon>
        <taxon>Viridiplantae</taxon>
        <taxon>Streptophyta</taxon>
        <taxon>Embryophyta</taxon>
        <taxon>Tracheophyta</taxon>
        <taxon>Spermatophyta</taxon>
        <taxon>Magnoliopsida</taxon>
        <taxon>eudicotyledons</taxon>
        <taxon>Gunneridae</taxon>
        <taxon>Pentapetalae</taxon>
        <taxon>rosids</taxon>
        <taxon>malvids</taxon>
        <taxon>Brassicales</taxon>
        <taxon>Brassicaceae</taxon>
        <taxon>Brassiceae</taxon>
        <taxon>Brassica</taxon>
    </lineage>
</organism>
<dbReference type="AlphaFoldDB" id="A0A8S9P2C0"/>
<dbReference type="Proteomes" id="UP000712600">
    <property type="component" value="Unassembled WGS sequence"/>
</dbReference>
<evidence type="ECO:0000313" key="1">
    <source>
        <dbReference type="EMBL" id="KAF3509799.1"/>
    </source>
</evidence>
<comment type="caution">
    <text evidence="1">The sequence shown here is derived from an EMBL/GenBank/DDBJ whole genome shotgun (WGS) entry which is preliminary data.</text>
</comment>
<name>A0A8S9P2C0_BRACR</name>
<accession>A0A8S9P2C0</accession>
<evidence type="ECO:0000313" key="2">
    <source>
        <dbReference type="Proteomes" id="UP000712600"/>
    </source>
</evidence>